<evidence type="ECO:0000256" key="2">
    <source>
        <dbReference type="PROSITE-ProRule" id="PRU00169"/>
    </source>
</evidence>
<name>A0ABM7UAP3_9BURK</name>
<keyword evidence="1 2" id="KW-0597">Phosphoprotein</keyword>
<dbReference type="Pfam" id="PF00072">
    <property type="entry name" value="Response_reg"/>
    <property type="match status" value="1"/>
</dbReference>
<dbReference type="InterPro" id="IPR011006">
    <property type="entry name" value="CheY-like_superfamily"/>
</dbReference>
<dbReference type="InterPro" id="IPR050595">
    <property type="entry name" value="Bact_response_regulator"/>
</dbReference>
<dbReference type="SMART" id="SM00448">
    <property type="entry name" value="REC"/>
    <property type="match status" value="1"/>
</dbReference>
<proteinExistence type="predicted"/>
<dbReference type="Gene3D" id="3.40.50.2300">
    <property type="match status" value="1"/>
</dbReference>
<dbReference type="RefSeq" id="WP_229517774.1">
    <property type="nucleotide sequence ID" value="NZ_AP024958.1"/>
</dbReference>
<dbReference type="PROSITE" id="PS50110">
    <property type="entry name" value="RESPONSE_REGULATORY"/>
    <property type="match status" value="1"/>
</dbReference>
<dbReference type="SUPFAM" id="SSF52172">
    <property type="entry name" value="CheY-like"/>
    <property type="match status" value="1"/>
</dbReference>
<dbReference type="InterPro" id="IPR001789">
    <property type="entry name" value="Sig_transdc_resp-reg_receiver"/>
</dbReference>
<dbReference type="PANTHER" id="PTHR44591">
    <property type="entry name" value="STRESS RESPONSE REGULATOR PROTEIN 1"/>
    <property type="match status" value="1"/>
</dbReference>
<organism evidence="4 5">
    <name type="scientific">Paraburkholderia terrae</name>
    <dbReference type="NCBI Taxonomy" id="311230"/>
    <lineage>
        <taxon>Bacteria</taxon>
        <taxon>Pseudomonadati</taxon>
        <taxon>Pseudomonadota</taxon>
        <taxon>Betaproteobacteria</taxon>
        <taxon>Burkholderiales</taxon>
        <taxon>Burkholderiaceae</taxon>
        <taxon>Paraburkholderia</taxon>
    </lineage>
</organism>
<dbReference type="EMBL" id="AP024958">
    <property type="protein sequence ID" value="BCZ84771.1"/>
    <property type="molecule type" value="Genomic_DNA"/>
</dbReference>
<feature type="domain" description="Response regulatory" evidence="3">
    <location>
        <begin position="1"/>
        <end position="116"/>
    </location>
</feature>
<gene>
    <name evidence="4" type="ORF">PTKU64_84460</name>
</gene>
<accession>A0ABM7UAP3</accession>
<evidence type="ECO:0000313" key="5">
    <source>
        <dbReference type="Proteomes" id="UP001319874"/>
    </source>
</evidence>
<protein>
    <recommendedName>
        <fullName evidence="3">Response regulatory domain-containing protein</fullName>
    </recommendedName>
</protein>
<evidence type="ECO:0000259" key="3">
    <source>
        <dbReference type="PROSITE" id="PS50110"/>
    </source>
</evidence>
<keyword evidence="5" id="KW-1185">Reference proteome</keyword>
<reference evidence="4 5" key="1">
    <citation type="journal article" date="2022" name="Front. Microbiol.">
        <title>Identification and characterization of a novel class of self-sufficient cytochrome P450 hydroxylase involved in cyclohexanecarboxylate degradation in Paraburkholderia terrae strain KU-64.</title>
        <authorList>
            <person name="Yamamoto T."/>
            <person name="Hasegawa Y."/>
            <person name="Iwaki H."/>
        </authorList>
    </citation>
    <scope>NUCLEOTIDE SEQUENCE [LARGE SCALE GENOMIC DNA]</scope>
    <source>
        <strain evidence="4 5">KU-64</strain>
    </source>
</reference>
<dbReference type="Proteomes" id="UP001319874">
    <property type="component" value="Chromosome 4"/>
</dbReference>
<sequence>MVVVDDNHNAALALAAYLSLEALEARDVFGGMEAIDMAREWAPHVILMDISMPQCDDFEAVCALRQDPRTAGIAVVAHTALDEAEVRRLPAGHAFDGYVQKGWPHGELVALITALLV</sequence>
<evidence type="ECO:0000256" key="1">
    <source>
        <dbReference type="ARBA" id="ARBA00022553"/>
    </source>
</evidence>
<feature type="modified residue" description="4-aspartylphosphate" evidence="2">
    <location>
        <position position="49"/>
    </location>
</feature>
<evidence type="ECO:0000313" key="4">
    <source>
        <dbReference type="EMBL" id="BCZ84771.1"/>
    </source>
</evidence>
<dbReference type="PANTHER" id="PTHR44591:SF3">
    <property type="entry name" value="RESPONSE REGULATORY DOMAIN-CONTAINING PROTEIN"/>
    <property type="match status" value="1"/>
</dbReference>